<keyword evidence="2" id="KW-1185">Reference proteome</keyword>
<organism evidence="1 2">
    <name type="scientific">Pararcticibacter amylolyticus</name>
    <dbReference type="NCBI Taxonomy" id="2173175"/>
    <lineage>
        <taxon>Bacteria</taxon>
        <taxon>Pseudomonadati</taxon>
        <taxon>Bacteroidota</taxon>
        <taxon>Sphingobacteriia</taxon>
        <taxon>Sphingobacteriales</taxon>
        <taxon>Sphingobacteriaceae</taxon>
        <taxon>Pararcticibacter</taxon>
    </lineage>
</organism>
<accession>A0A2U2P9W2</accession>
<name>A0A2U2P9W2_9SPHI</name>
<evidence type="ECO:0000313" key="1">
    <source>
        <dbReference type="EMBL" id="PWG78186.1"/>
    </source>
</evidence>
<comment type="caution">
    <text evidence="1">The sequence shown here is derived from an EMBL/GenBank/DDBJ whole genome shotgun (WGS) entry which is preliminary data.</text>
</comment>
<evidence type="ECO:0008006" key="3">
    <source>
        <dbReference type="Google" id="ProtNLM"/>
    </source>
</evidence>
<evidence type="ECO:0000313" key="2">
    <source>
        <dbReference type="Proteomes" id="UP000245647"/>
    </source>
</evidence>
<sequence length="80" mass="9640">MSYSVIWSPTARITYYHVLEYLNEKWTVKEIEAFISRTEKVINYICENPLLYPYSKESDTHKCVVVFWDNRQDPANLLYL</sequence>
<dbReference type="EMBL" id="QEAS01000031">
    <property type="protein sequence ID" value="PWG78186.1"/>
    <property type="molecule type" value="Genomic_DNA"/>
</dbReference>
<gene>
    <name evidence="1" type="ORF">DDR33_23555</name>
</gene>
<reference evidence="1 2" key="1">
    <citation type="submission" date="2018-04" db="EMBL/GenBank/DDBJ databases">
        <title>Pedobacter chongqingensis sp. nov., isolated from a rottenly hemp rope.</title>
        <authorList>
            <person name="Cai Y."/>
        </authorList>
    </citation>
    <scope>NUCLEOTIDE SEQUENCE [LARGE SCALE GENOMIC DNA]</scope>
    <source>
        <strain evidence="1 2">FJ4-8</strain>
    </source>
</reference>
<dbReference type="Proteomes" id="UP000245647">
    <property type="component" value="Unassembled WGS sequence"/>
</dbReference>
<dbReference type="AlphaFoldDB" id="A0A2U2P9W2"/>
<proteinExistence type="predicted"/>
<protein>
    <recommendedName>
        <fullName evidence="3">Type II toxin-antitoxin system RelE/ParE family toxin</fullName>
    </recommendedName>
</protein>